<gene>
    <name evidence="2" type="ORF">BU14_0715s0011</name>
</gene>
<reference evidence="2 3" key="1">
    <citation type="submission" date="2017-03" db="EMBL/GenBank/DDBJ databases">
        <title>WGS assembly of Porphyra umbilicalis.</title>
        <authorList>
            <person name="Brawley S.H."/>
            <person name="Blouin N.A."/>
            <person name="Ficko-Blean E."/>
            <person name="Wheeler G.L."/>
            <person name="Lohr M."/>
            <person name="Goodson H.V."/>
            <person name="Jenkins J.W."/>
            <person name="Blaby-Haas C.E."/>
            <person name="Helliwell K.E."/>
            <person name="Chan C."/>
            <person name="Marriage T."/>
            <person name="Bhattacharya D."/>
            <person name="Klein A.S."/>
            <person name="Badis Y."/>
            <person name="Brodie J."/>
            <person name="Cao Y."/>
            <person name="Collen J."/>
            <person name="Dittami S.M."/>
            <person name="Gachon C.M."/>
            <person name="Green B.R."/>
            <person name="Karpowicz S."/>
            <person name="Kim J.W."/>
            <person name="Kudahl U."/>
            <person name="Lin S."/>
            <person name="Michel G."/>
            <person name="Mittag M."/>
            <person name="Olson B.J."/>
            <person name="Pangilinan J."/>
            <person name="Peng Y."/>
            <person name="Qiu H."/>
            <person name="Shu S."/>
            <person name="Singer J.T."/>
            <person name="Smith A.G."/>
            <person name="Sprecher B.N."/>
            <person name="Wagner V."/>
            <person name="Wang W."/>
            <person name="Wang Z.-Y."/>
            <person name="Yan J."/>
            <person name="Yarish C."/>
            <person name="Zoeuner-Riek S."/>
            <person name="Zhuang Y."/>
            <person name="Zou Y."/>
            <person name="Lindquist E.A."/>
            <person name="Grimwood J."/>
            <person name="Barry K."/>
            <person name="Rokhsar D.S."/>
            <person name="Schmutz J."/>
            <person name="Stiller J.W."/>
            <person name="Grossman A.R."/>
            <person name="Prochnik S.E."/>
        </authorList>
    </citation>
    <scope>NUCLEOTIDE SEQUENCE [LARGE SCALE GENOMIC DNA]</scope>
    <source>
        <strain evidence="2">4086291</strain>
    </source>
</reference>
<accession>A0A1X6NPS7</accession>
<feature type="compositionally biased region" description="Low complexity" evidence="1">
    <location>
        <begin position="103"/>
        <end position="112"/>
    </location>
</feature>
<name>A0A1X6NPS7_PORUM</name>
<feature type="region of interest" description="Disordered" evidence="1">
    <location>
        <begin position="59"/>
        <end position="112"/>
    </location>
</feature>
<dbReference type="Proteomes" id="UP000218209">
    <property type="component" value="Unassembled WGS sequence"/>
</dbReference>
<feature type="compositionally biased region" description="Pro residues" evidence="1">
    <location>
        <begin position="352"/>
        <end position="364"/>
    </location>
</feature>
<sequence>MWRMDHQCSATGPIGRSRLICARSRGLGSWQASLLSASLVARGPATVVVTSSRRARALRRWASHTAAAPPPPPPRRPRHRRAAPATAAPPPPSPRRPRRRRAASAAAAPVTAAAPVAIASAPSSHYGALLACPTGGIRPATCSPRRPPSPGRPLPGRSPPPPRRPSPGRPPPPTSGAPTTTHVRGIHHHPPTPGVPFSEARRLPRCWSWQWPPRGSNPWGYTMARSGLRCGFLSNPPVFVEGIDDSFIMLPSSLYNVAVVPADVLPVSDGEEDVGDVGGRLGSDGGGGGVEGGSSNRGHNESAAGRGADGGGNTVAVVAPTPVEMRASVGRMPQRFLPALAAGQWPTLLGPRPLPPPRQRPPPRAMRKQPQLSVTPRLSRKGRQLTGSRRSSRARVLTGGLRGTHHNLHFKMVRRWR</sequence>
<feature type="region of interest" description="Disordered" evidence="1">
    <location>
        <begin position="270"/>
        <end position="316"/>
    </location>
</feature>
<evidence type="ECO:0000313" key="3">
    <source>
        <dbReference type="Proteomes" id="UP000218209"/>
    </source>
</evidence>
<feature type="compositionally biased region" description="Pro residues" evidence="1">
    <location>
        <begin position="145"/>
        <end position="175"/>
    </location>
</feature>
<feature type="region of interest" description="Disordered" evidence="1">
    <location>
        <begin position="345"/>
        <end position="394"/>
    </location>
</feature>
<feature type="region of interest" description="Disordered" evidence="1">
    <location>
        <begin position="138"/>
        <end position="198"/>
    </location>
</feature>
<keyword evidence="3" id="KW-1185">Reference proteome</keyword>
<organism evidence="2 3">
    <name type="scientific">Porphyra umbilicalis</name>
    <name type="common">Purple laver</name>
    <name type="synonym">Red alga</name>
    <dbReference type="NCBI Taxonomy" id="2786"/>
    <lineage>
        <taxon>Eukaryota</taxon>
        <taxon>Rhodophyta</taxon>
        <taxon>Bangiophyceae</taxon>
        <taxon>Bangiales</taxon>
        <taxon>Bangiaceae</taxon>
        <taxon>Porphyra</taxon>
    </lineage>
</organism>
<dbReference type="AlphaFoldDB" id="A0A1X6NPS7"/>
<proteinExistence type="predicted"/>
<evidence type="ECO:0000256" key="1">
    <source>
        <dbReference type="SAM" id="MobiDB-lite"/>
    </source>
</evidence>
<dbReference type="EMBL" id="KV919235">
    <property type="protein sequence ID" value="OSX70597.1"/>
    <property type="molecule type" value="Genomic_DNA"/>
</dbReference>
<protein>
    <submittedName>
        <fullName evidence="2">Uncharacterized protein</fullName>
    </submittedName>
</protein>
<evidence type="ECO:0000313" key="2">
    <source>
        <dbReference type="EMBL" id="OSX70597.1"/>
    </source>
</evidence>
<feature type="compositionally biased region" description="Gly residues" evidence="1">
    <location>
        <begin position="276"/>
        <end position="292"/>
    </location>
</feature>